<dbReference type="Proteomes" id="UP000594263">
    <property type="component" value="Unplaced"/>
</dbReference>
<evidence type="ECO:0000313" key="2">
    <source>
        <dbReference type="Proteomes" id="UP000594263"/>
    </source>
</evidence>
<evidence type="ECO:0000313" key="1">
    <source>
        <dbReference type="EnsemblPlants" id="Kaladp0033s0005.1.v1.1"/>
    </source>
</evidence>
<protein>
    <submittedName>
        <fullName evidence="1">Uncharacterized protein</fullName>
    </submittedName>
</protein>
<dbReference type="EnsemblPlants" id="Kaladp0033s0005.1.v1.1">
    <property type="protein sequence ID" value="Kaladp0033s0005.1.v1.1"/>
    <property type="gene ID" value="Kaladp0033s0005.v1.1"/>
</dbReference>
<dbReference type="AlphaFoldDB" id="A0A7N0ZTS0"/>
<dbReference type="Gramene" id="Kaladp0033s0005.1.v1.1">
    <property type="protein sequence ID" value="Kaladp0033s0005.1.v1.1"/>
    <property type="gene ID" value="Kaladp0033s0005.v1.1"/>
</dbReference>
<reference evidence="1" key="1">
    <citation type="submission" date="2021-01" db="UniProtKB">
        <authorList>
            <consortium name="EnsemblPlants"/>
        </authorList>
    </citation>
    <scope>IDENTIFICATION</scope>
</reference>
<accession>A0A7N0ZTS0</accession>
<proteinExistence type="predicted"/>
<sequence length="133" mass="14676">MIVVVLLGYDTLVWIMIPTNTTPIGKTGRPRSEPRLTTTPPSWGLKVPTLSFSLPRCSFVAVLGCVYIHLGKKLSNEPLPSNPKPVARGSSILGVFGVDLRVEHQVSHLAGTHYDGHLHRSWTLLRHLLDCHP</sequence>
<name>A0A7N0ZTS0_KALFE</name>
<keyword evidence="2" id="KW-1185">Reference proteome</keyword>
<organism evidence="1 2">
    <name type="scientific">Kalanchoe fedtschenkoi</name>
    <name type="common">Lavender scallops</name>
    <name type="synonym">South American air plant</name>
    <dbReference type="NCBI Taxonomy" id="63787"/>
    <lineage>
        <taxon>Eukaryota</taxon>
        <taxon>Viridiplantae</taxon>
        <taxon>Streptophyta</taxon>
        <taxon>Embryophyta</taxon>
        <taxon>Tracheophyta</taxon>
        <taxon>Spermatophyta</taxon>
        <taxon>Magnoliopsida</taxon>
        <taxon>eudicotyledons</taxon>
        <taxon>Gunneridae</taxon>
        <taxon>Pentapetalae</taxon>
        <taxon>Saxifragales</taxon>
        <taxon>Crassulaceae</taxon>
        <taxon>Kalanchoe</taxon>
    </lineage>
</organism>